<protein>
    <submittedName>
        <fullName evidence="2">Uncharacterized protein</fullName>
    </submittedName>
</protein>
<reference evidence="2" key="1">
    <citation type="journal article" date="2022" name="bioRxiv">
        <title>Sequencing and chromosome-scale assembly of the giantPleurodeles waltlgenome.</title>
        <authorList>
            <person name="Brown T."/>
            <person name="Elewa A."/>
            <person name="Iarovenko S."/>
            <person name="Subramanian E."/>
            <person name="Araus A.J."/>
            <person name="Petzold A."/>
            <person name="Susuki M."/>
            <person name="Suzuki K.-i.T."/>
            <person name="Hayashi T."/>
            <person name="Toyoda A."/>
            <person name="Oliveira C."/>
            <person name="Osipova E."/>
            <person name="Leigh N.D."/>
            <person name="Simon A."/>
            <person name="Yun M.H."/>
        </authorList>
    </citation>
    <scope>NUCLEOTIDE SEQUENCE</scope>
    <source>
        <strain evidence="2">20211129_DDA</strain>
        <tissue evidence="2">Liver</tissue>
    </source>
</reference>
<comment type="caution">
    <text evidence="2">The sequence shown here is derived from an EMBL/GenBank/DDBJ whole genome shotgun (WGS) entry which is preliminary data.</text>
</comment>
<evidence type="ECO:0000313" key="2">
    <source>
        <dbReference type="EMBL" id="KAJ1101949.1"/>
    </source>
</evidence>
<evidence type="ECO:0000256" key="1">
    <source>
        <dbReference type="SAM" id="MobiDB-lite"/>
    </source>
</evidence>
<feature type="region of interest" description="Disordered" evidence="1">
    <location>
        <begin position="76"/>
        <end position="101"/>
    </location>
</feature>
<gene>
    <name evidence="2" type="ORF">NDU88_007011</name>
</gene>
<name>A0AAV7MFL7_PLEWA</name>
<sequence length="101" mass="10277">MCPPTLGPVCKKRPPAPGPVCSKQPLALGSKLHEWTADLSPVALRNCPWLGPVRLKLSLVLGPVCQKQPPAPCPLPQKVASGAGLSASEVTAGSRPGSAPG</sequence>
<dbReference type="Proteomes" id="UP001066276">
    <property type="component" value="Chromosome 10"/>
</dbReference>
<keyword evidence="3" id="KW-1185">Reference proteome</keyword>
<dbReference type="AlphaFoldDB" id="A0AAV7MFL7"/>
<organism evidence="2 3">
    <name type="scientific">Pleurodeles waltl</name>
    <name type="common">Iberian ribbed newt</name>
    <dbReference type="NCBI Taxonomy" id="8319"/>
    <lineage>
        <taxon>Eukaryota</taxon>
        <taxon>Metazoa</taxon>
        <taxon>Chordata</taxon>
        <taxon>Craniata</taxon>
        <taxon>Vertebrata</taxon>
        <taxon>Euteleostomi</taxon>
        <taxon>Amphibia</taxon>
        <taxon>Batrachia</taxon>
        <taxon>Caudata</taxon>
        <taxon>Salamandroidea</taxon>
        <taxon>Salamandridae</taxon>
        <taxon>Pleurodelinae</taxon>
        <taxon>Pleurodeles</taxon>
    </lineage>
</organism>
<evidence type="ECO:0000313" key="3">
    <source>
        <dbReference type="Proteomes" id="UP001066276"/>
    </source>
</evidence>
<accession>A0AAV7MFL7</accession>
<proteinExistence type="predicted"/>
<dbReference type="EMBL" id="JANPWB010000014">
    <property type="protein sequence ID" value="KAJ1101949.1"/>
    <property type="molecule type" value="Genomic_DNA"/>
</dbReference>